<name>A0A6B1DTA0_9CHLR</name>
<dbReference type="InterPro" id="IPR001034">
    <property type="entry name" value="DeoR_HTH"/>
</dbReference>
<dbReference type="Pfam" id="PF08220">
    <property type="entry name" value="HTH_DeoR"/>
    <property type="match status" value="1"/>
</dbReference>
<proteinExistence type="inferred from homology"/>
<accession>A0A6B1DTA0</accession>
<evidence type="ECO:0000256" key="5">
    <source>
        <dbReference type="HAMAP-Rule" id="MF_00081"/>
    </source>
</evidence>
<dbReference type="PANTHER" id="PTHR34824:SF1">
    <property type="entry name" value="HEAT-INDUCIBLE TRANSCRIPTION REPRESSOR HRCA"/>
    <property type="match status" value="1"/>
</dbReference>
<dbReference type="Gene3D" id="3.30.450.40">
    <property type="match status" value="1"/>
</dbReference>
<dbReference type="InterPro" id="IPR023120">
    <property type="entry name" value="WHTH_transcript_rep_HrcA_IDD"/>
</dbReference>
<dbReference type="InterPro" id="IPR029016">
    <property type="entry name" value="GAF-like_dom_sf"/>
</dbReference>
<organism evidence="8">
    <name type="scientific">Caldilineaceae bacterium SB0662_bin_9</name>
    <dbReference type="NCBI Taxonomy" id="2605258"/>
    <lineage>
        <taxon>Bacteria</taxon>
        <taxon>Bacillati</taxon>
        <taxon>Chloroflexota</taxon>
        <taxon>Caldilineae</taxon>
        <taxon>Caldilineales</taxon>
        <taxon>Caldilineaceae</taxon>
    </lineage>
</organism>
<dbReference type="InterPro" id="IPR021153">
    <property type="entry name" value="HrcA_C"/>
</dbReference>
<evidence type="ECO:0000313" key="8">
    <source>
        <dbReference type="EMBL" id="MYD91010.1"/>
    </source>
</evidence>
<keyword evidence="2 5" id="KW-0805">Transcription regulation</keyword>
<keyword evidence="1 5" id="KW-0678">Repressor</keyword>
<dbReference type="InterPro" id="IPR002571">
    <property type="entry name" value="HrcA"/>
</dbReference>
<comment type="similarity">
    <text evidence="5">Belongs to the HrcA family.</text>
</comment>
<dbReference type="EMBL" id="VXPY01000084">
    <property type="protein sequence ID" value="MYD91010.1"/>
    <property type="molecule type" value="Genomic_DNA"/>
</dbReference>
<evidence type="ECO:0000256" key="3">
    <source>
        <dbReference type="ARBA" id="ARBA00023016"/>
    </source>
</evidence>
<gene>
    <name evidence="5 8" type="primary">hrcA</name>
    <name evidence="8" type="ORF">F4Y08_11870</name>
</gene>
<evidence type="ECO:0000259" key="6">
    <source>
        <dbReference type="Pfam" id="PF01628"/>
    </source>
</evidence>
<dbReference type="PANTHER" id="PTHR34824">
    <property type="entry name" value="HEAT-INDUCIBLE TRANSCRIPTION REPRESSOR HRCA"/>
    <property type="match status" value="1"/>
</dbReference>
<dbReference type="InterPro" id="IPR036388">
    <property type="entry name" value="WH-like_DNA-bd_sf"/>
</dbReference>
<evidence type="ECO:0000259" key="7">
    <source>
        <dbReference type="Pfam" id="PF08220"/>
    </source>
</evidence>
<dbReference type="GO" id="GO:0003677">
    <property type="term" value="F:DNA binding"/>
    <property type="evidence" value="ECO:0007669"/>
    <property type="project" value="InterPro"/>
</dbReference>
<dbReference type="GO" id="GO:0045892">
    <property type="term" value="P:negative regulation of DNA-templated transcription"/>
    <property type="evidence" value="ECO:0007669"/>
    <property type="project" value="UniProtKB-UniRule"/>
</dbReference>
<dbReference type="SUPFAM" id="SSF46785">
    <property type="entry name" value="Winged helix' DNA-binding domain"/>
    <property type="match status" value="1"/>
</dbReference>
<dbReference type="SUPFAM" id="SSF55781">
    <property type="entry name" value="GAF domain-like"/>
    <property type="match status" value="1"/>
</dbReference>
<dbReference type="PIRSF" id="PIRSF005485">
    <property type="entry name" value="HrcA"/>
    <property type="match status" value="1"/>
</dbReference>
<dbReference type="AlphaFoldDB" id="A0A6B1DTA0"/>
<comment type="caution">
    <text evidence="8">The sequence shown here is derived from an EMBL/GenBank/DDBJ whole genome shotgun (WGS) entry which is preliminary data.</text>
</comment>
<protein>
    <recommendedName>
        <fullName evidence="5">Heat-inducible transcription repressor HrcA</fullName>
    </recommendedName>
</protein>
<evidence type="ECO:0000256" key="1">
    <source>
        <dbReference type="ARBA" id="ARBA00022491"/>
    </source>
</evidence>
<dbReference type="NCBIfam" id="TIGR00331">
    <property type="entry name" value="hrcA"/>
    <property type="match status" value="1"/>
</dbReference>
<dbReference type="Pfam" id="PF01628">
    <property type="entry name" value="HrcA"/>
    <property type="match status" value="1"/>
</dbReference>
<feature type="domain" description="Heat-inducible transcription repressor HrcA C-terminal" evidence="6">
    <location>
        <begin position="127"/>
        <end position="338"/>
    </location>
</feature>
<keyword evidence="4 5" id="KW-0804">Transcription</keyword>
<feature type="domain" description="HTH deoR-type" evidence="7">
    <location>
        <begin position="55"/>
        <end position="82"/>
    </location>
</feature>
<keyword evidence="3 5" id="KW-0346">Stress response</keyword>
<dbReference type="Gene3D" id="1.10.10.10">
    <property type="entry name" value="Winged helix-like DNA-binding domain superfamily/Winged helix DNA-binding domain"/>
    <property type="match status" value="1"/>
</dbReference>
<dbReference type="Gene3D" id="3.30.390.60">
    <property type="entry name" value="Heat-inducible transcription repressor hrca homolog, domain 3"/>
    <property type="match status" value="1"/>
</dbReference>
<sequence>MDTSLVSHSGTAIEHEQIFDALTTRQRQVLRIVVEEFVAHAQPVGSRRIAKERNLGVSSATIRNDLAQLEALGLLTKPHASAGRVPSLLGYRIYVLHLIGNHRLPKEHRNQLRRRFEAIDPNSPSWLLEATRLLSVEANSLALATDLRYVNHRLRHVELISVQDNRVLMIVVLEDGHVCQRMLDVPDKMAQADLTVISAELNHLLPGLNRVQIQEMALEASSAAKEFCQLVSDLMPVAEGDGSASIVQQGLGHILDAPEFAESRRVRKVVDIFDSGPRIEEILMLVPRPDDVHVLIAGDDRKEWSDLADISLVLSAYGIPNQAIGIVGVVGPVRMAYRYNMGTVRFMAALMSARVRETRSEDLLPEVIAP</sequence>
<comment type="function">
    <text evidence="5">Negative regulator of class I heat shock genes (grpE-dnaK-dnaJ and groELS operons). Prevents heat-shock induction of these operons.</text>
</comment>
<dbReference type="GO" id="GO:0003700">
    <property type="term" value="F:DNA-binding transcription factor activity"/>
    <property type="evidence" value="ECO:0007669"/>
    <property type="project" value="InterPro"/>
</dbReference>
<reference evidence="8" key="1">
    <citation type="submission" date="2019-09" db="EMBL/GenBank/DDBJ databases">
        <title>Characterisation of the sponge microbiome using genome-centric metagenomics.</title>
        <authorList>
            <person name="Engelberts J.P."/>
            <person name="Robbins S.J."/>
            <person name="De Goeij J.M."/>
            <person name="Aranda M."/>
            <person name="Bell S.C."/>
            <person name="Webster N.S."/>
        </authorList>
    </citation>
    <scope>NUCLEOTIDE SEQUENCE</scope>
    <source>
        <strain evidence="8">SB0662_bin_9</strain>
    </source>
</reference>
<dbReference type="InterPro" id="IPR036390">
    <property type="entry name" value="WH_DNA-bd_sf"/>
</dbReference>
<dbReference type="HAMAP" id="MF_00081">
    <property type="entry name" value="HrcA"/>
    <property type="match status" value="1"/>
</dbReference>
<evidence type="ECO:0000256" key="2">
    <source>
        <dbReference type="ARBA" id="ARBA00023015"/>
    </source>
</evidence>
<evidence type="ECO:0000256" key="4">
    <source>
        <dbReference type="ARBA" id="ARBA00023163"/>
    </source>
</evidence>